<reference evidence="8" key="1">
    <citation type="journal article" date="2014" name="Genome Announc.">
        <title>Draft Genome Sequence of the Yeast Pseudozyma antarctica Type Strain JCM10317, a Producer of the Glycolipid Biosurfactants, Mannosylerythritol Lipids.</title>
        <authorList>
            <person name="Saika A."/>
            <person name="Koike H."/>
            <person name="Hori T."/>
            <person name="Fukuoka T."/>
            <person name="Sato S."/>
            <person name="Habe H."/>
            <person name="Kitamoto D."/>
            <person name="Morita T."/>
        </authorList>
    </citation>
    <scope>NUCLEOTIDE SEQUENCE [LARGE SCALE GENOMIC DNA]</scope>
    <source>
        <strain evidence="8">JCM 10317</strain>
    </source>
</reference>
<feature type="region of interest" description="Disordered" evidence="4">
    <location>
        <begin position="1"/>
        <end position="63"/>
    </location>
</feature>
<feature type="compositionally biased region" description="Low complexity" evidence="4">
    <location>
        <begin position="785"/>
        <end position="796"/>
    </location>
</feature>
<dbReference type="EMBL" id="DF830076">
    <property type="protein sequence ID" value="GAK65617.1"/>
    <property type="molecule type" value="Genomic_DNA"/>
</dbReference>
<evidence type="ECO:0000256" key="1">
    <source>
        <dbReference type="ARBA" id="ARBA00007151"/>
    </source>
</evidence>
<feature type="domain" description="HTH myb-type" evidence="6">
    <location>
        <begin position="261"/>
        <end position="289"/>
    </location>
</feature>
<dbReference type="GO" id="GO:0005840">
    <property type="term" value="C:ribosome"/>
    <property type="evidence" value="ECO:0007669"/>
    <property type="project" value="UniProtKB-KW"/>
</dbReference>
<dbReference type="InterPro" id="IPR047988">
    <property type="entry name" value="Ribosomal_uS7m_fungi"/>
</dbReference>
<feature type="compositionally biased region" description="Basic and acidic residues" evidence="4">
    <location>
        <begin position="625"/>
        <end position="638"/>
    </location>
</feature>
<dbReference type="CDD" id="cd00167">
    <property type="entry name" value="SANT"/>
    <property type="match status" value="1"/>
</dbReference>
<dbReference type="GO" id="GO:1990904">
    <property type="term" value="C:ribonucleoprotein complex"/>
    <property type="evidence" value="ECO:0007669"/>
    <property type="project" value="UniProtKB-KW"/>
</dbReference>
<dbReference type="PROSITE" id="PS50090">
    <property type="entry name" value="MYB_LIKE"/>
    <property type="match status" value="1"/>
</dbReference>
<dbReference type="InterPro" id="IPR000235">
    <property type="entry name" value="Ribosomal_uS7"/>
</dbReference>
<dbReference type="Pfam" id="PF00177">
    <property type="entry name" value="Ribosomal_S7"/>
    <property type="match status" value="1"/>
</dbReference>
<dbReference type="Proteomes" id="UP000053758">
    <property type="component" value="Unassembled WGS sequence"/>
</dbReference>
<dbReference type="InterPro" id="IPR009057">
    <property type="entry name" value="Homeodomain-like_sf"/>
</dbReference>
<dbReference type="PANTHER" id="PTHR11205">
    <property type="entry name" value="RIBOSOMAL PROTEIN S7"/>
    <property type="match status" value="1"/>
</dbReference>
<name>A0A081CG21_PSEA2</name>
<dbReference type="AlphaFoldDB" id="A0A081CG21"/>
<evidence type="ECO:0000313" key="7">
    <source>
        <dbReference type="EMBL" id="GAK65617.1"/>
    </source>
</evidence>
<comment type="similarity">
    <text evidence="1">Belongs to the universal ribosomal protein uS7 family.</text>
</comment>
<proteinExistence type="inferred from homology"/>
<feature type="compositionally biased region" description="Basic and acidic residues" evidence="4">
    <location>
        <begin position="34"/>
        <end position="44"/>
    </location>
</feature>
<feature type="domain" description="Myb-like" evidence="5">
    <location>
        <begin position="448"/>
        <end position="499"/>
    </location>
</feature>
<sequence>MDGRSVDPNPPPDPHAVLQQLIRQAEARSSSPPSHRDKDDHNDDASSSSDATSPQASEETVPGLLPYEHISAIIASLSADRRELTTLLRQRKLLHTAHKRNTAHQHSLERSLNLLAKTRDELKSALGSLDVADIVDAEDQSLEVIRTHRLAEDAAASCPLPPAAVQQIPLLRLQSIERAEFDNALASRMWIDMEDHQIRAAVKASALKAHTIELSTDPNFHGDPLAAAASLDDDTVFRLAEQIEHSAQTASSRGLTANGLDWATIAGRVDGRTIDEVRTRWNGHLRPGVNNAPWSKEELDQLISIVMPHLSAYLSRNKDPDSGVSTQAQPQHELPVPWQAVTDQLRTARTAYSCFAAFCEALVARDQPDVEPVEDEESKLLFSLFRGAWRLMTLHSTATPNVSPSALLPSTASGSDNKAGASSRTASILGSVARHPQYAYRRFRNTTDPAMATGKWLPHEDLLLIEAVRLLGQDNWGPVAARVPGRTTHQCRERWVRRLKQLVASADTAASTHTHAGPSTTTAVHAQFDVTQLKELLGKTRKVQWTPEMDRALLGYVDASQDYKSKDASTFGRIAQLVGASVGVALSDKNVRDRLVFFRRQRDSAVPKTPTASETASAAAGPAKRAAEDVVTDPREEAEMSSGSRAGAGEARDEMPARTTIMPGSKRQKQRFVPQEGSTVNYDETARLYTHRSMASLLRNAAVRRSALCCAGPSNASLPVATFATSTRSLIADNKTDATPARVHRSTSEASVEGQGKTQREAIASAMGVLDTLARDVASPPPRPTSTESVSTPSSPGLEAVYDSTGPVYTPSTLPPRTDATLEFLTNLLMKAGKKAQAQRFTTRTMSILATVTNSNPLPLVHDAIERTAPLVKLQSKKQGGKSLQVPVALTQRQSTRKALTWIIEASKKRPDREIEKRLAAEFLAVIEGTSSAIAKKEEQHRMATVNRANAAVRI</sequence>
<feature type="region of interest" description="Disordered" evidence="4">
    <location>
        <begin position="403"/>
        <end position="424"/>
    </location>
</feature>
<keyword evidence="2 7" id="KW-0689">Ribosomal protein</keyword>
<dbReference type="PROSITE" id="PS51294">
    <property type="entry name" value="HTH_MYB"/>
    <property type="match status" value="2"/>
</dbReference>
<dbReference type="GO" id="GO:0006412">
    <property type="term" value="P:translation"/>
    <property type="evidence" value="ECO:0007669"/>
    <property type="project" value="InterPro"/>
</dbReference>
<dbReference type="Pfam" id="PF00249">
    <property type="entry name" value="Myb_DNA-binding"/>
    <property type="match status" value="1"/>
</dbReference>
<evidence type="ECO:0000259" key="5">
    <source>
        <dbReference type="PROSITE" id="PS50090"/>
    </source>
</evidence>
<dbReference type="HOGENOM" id="CLU_013359_0_0_1"/>
<evidence type="ECO:0000313" key="8">
    <source>
        <dbReference type="Proteomes" id="UP000053758"/>
    </source>
</evidence>
<evidence type="ECO:0000256" key="3">
    <source>
        <dbReference type="ARBA" id="ARBA00023274"/>
    </source>
</evidence>
<dbReference type="GeneID" id="26304697"/>
<keyword evidence="3" id="KW-0687">Ribonucleoprotein</keyword>
<keyword evidence="8" id="KW-1185">Reference proteome</keyword>
<feature type="domain" description="HTH myb-type" evidence="6">
    <location>
        <begin position="448"/>
        <end position="503"/>
    </location>
</feature>
<dbReference type="Gene3D" id="1.10.455.10">
    <property type="entry name" value="Ribosomal protein S7 domain"/>
    <property type="match status" value="1"/>
</dbReference>
<evidence type="ECO:0000259" key="6">
    <source>
        <dbReference type="PROSITE" id="PS51294"/>
    </source>
</evidence>
<feature type="compositionally biased region" description="Low complexity" evidence="4">
    <location>
        <begin position="45"/>
        <end position="57"/>
    </location>
</feature>
<feature type="compositionally biased region" description="Low complexity" evidence="4">
    <location>
        <begin position="607"/>
        <end position="624"/>
    </location>
</feature>
<dbReference type="CDD" id="cd14868">
    <property type="entry name" value="uS7_Mitochondria_Fungi"/>
    <property type="match status" value="1"/>
</dbReference>
<accession>A0A081CG21</accession>
<dbReference type="RefSeq" id="XP_014656280.1">
    <property type="nucleotide sequence ID" value="XM_014800794.1"/>
</dbReference>
<dbReference type="SMART" id="SM00717">
    <property type="entry name" value="SANT"/>
    <property type="match status" value="2"/>
</dbReference>
<dbReference type="SUPFAM" id="SSF47973">
    <property type="entry name" value="Ribosomal protein S7"/>
    <property type="match status" value="1"/>
</dbReference>
<organism evidence="7 8">
    <name type="scientific">Pseudozyma antarctica</name>
    <name type="common">Yeast</name>
    <name type="synonym">Candida antarctica</name>
    <dbReference type="NCBI Taxonomy" id="84753"/>
    <lineage>
        <taxon>Eukaryota</taxon>
        <taxon>Fungi</taxon>
        <taxon>Dikarya</taxon>
        <taxon>Basidiomycota</taxon>
        <taxon>Ustilaginomycotina</taxon>
        <taxon>Ustilaginomycetes</taxon>
        <taxon>Ustilaginales</taxon>
        <taxon>Ustilaginaceae</taxon>
        <taxon>Moesziomyces</taxon>
    </lineage>
</organism>
<gene>
    <name evidence="7" type="ORF">PAN0_009d3835</name>
</gene>
<feature type="region of interest" description="Disordered" evidence="4">
    <location>
        <begin position="603"/>
        <end position="675"/>
    </location>
</feature>
<dbReference type="Pfam" id="PF13921">
    <property type="entry name" value="Myb_DNA-bind_6"/>
    <property type="match status" value="1"/>
</dbReference>
<dbReference type="SUPFAM" id="SSF46689">
    <property type="entry name" value="Homeodomain-like"/>
    <property type="match status" value="2"/>
</dbReference>
<evidence type="ECO:0000256" key="4">
    <source>
        <dbReference type="SAM" id="MobiDB-lite"/>
    </source>
</evidence>
<feature type="region of interest" description="Disordered" evidence="4">
    <location>
        <begin position="736"/>
        <end position="758"/>
    </location>
</feature>
<feature type="region of interest" description="Disordered" evidence="4">
    <location>
        <begin position="775"/>
        <end position="814"/>
    </location>
</feature>
<dbReference type="InterPro" id="IPR017930">
    <property type="entry name" value="Myb_dom"/>
</dbReference>
<protein>
    <submittedName>
        <fullName evidence="7">Ribosomal protein S7</fullName>
    </submittedName>
</protein>
<dbReference type="InterPro" id="IPR023798">
    <property type="entry name" value="Ribosomal_uS7_dom"/>
</dbReference>
<evidence type="ECO:0000256" key="2">
    <source>
        <dbReference type="ARBA" id="ARBA00022980"/>
    </source>
</evidence>
<dbReference type="Gene3D" id="1.10.10.60">
    <property type="entry name" value="Homeodomain-like"/>
    <property type="match status" value="2"/>
</dbReference>
<dbReference type="InterPro" id="IPR001005">
    <property type="entry name" value="SANT/Myb"/>
</dbReference>
<dbReference type="InterPro" id="IPR036823">
    <property type="entry name" value="Ribosomal_uS7_dom_sf"/>
</dbReference>